<dbReference type="SUPFAM" id="SSF140931">
    <property type="entry name" value="Fic-like"/>
    <property type="match status" value="1"/>
</dbReference>
<gene>
    <name evidence="12" type="ORF">A3B45_03840</name>
</gene>
<sequence>MSNSEVQVIAPGLIKENGEFIYDPKKVAEEGTKRGITVITETAKDRKNKFNEGLVKEIHRKVAYYLPQIAGVYRGDEDVRLGKHRLVRGQVLKDRMYKFGTWLEEEVEGLKDRPEDLLGALRVACEAHYGLVSPQLHPFYDGNGRVARLLANGILMLNAHEFMFYGIRILPVPLVRQTAKGKDPYIEILNRANTTGTLNEFEVYIASLWLSNIRTMMSELNNRAKGKNNRTQGDRSLIGKFENRIEMLDSFIKEQTKPDSKNSRPYLVPDYFEINFLYKDV</sequence>
<dbReference type="InterPro" id="IPR040198">
    <property type="entry name" value="Fido_containing"/>
</dbReference>
<evidence type="ECO:0000256" key="2">
    <source>
        <dbReference type="ARBA" id="ARBA00022692"/>
    </source>
</evidence>
<keyword evidence="5" id="KW-0802">TPR repeat</keyword>
<protein>
    <recommendedName>
        <fullName evidence="11">Fido domain-containing protein</fullName>
    </recommendedName>
</protein>
<keyword evidence="4 10" id="KW-0547">Nucleotide-binding</keyword>
<dbReference type="EMBL" id="MFDM01000003">
    <property type="protein sequence ID" value="OGE44379.1"/>
    <property type="molecule type" value="Genomic_DNA"/>
</dbReference>
<evidence type="ECO:0000256" key="6">
    <source>
        <dbReference type="ARBA" id="ARBA00022840"/>
    </source>
</evidence>
<name>A0A1F5KU66_9BACT</name>
<dbReference type="InterPro" id="IPR036597">
    <property type="entry name" value="Fido-like_dom_sf"/>
</dbReference>
<dbReference type="PANTHER" id="PTHR13504:SF34">
    <property type="entry name" value="PROTEIN ADENYLYLTRANSFERASE FICD"/>
    <property type="match status" value="1"/>
</dbReference>
<evidence type="ECO:0000313" key="13">
    <source>
        <dbReference type="Proteomes" id="UP000178565"/>
    </source>
</evidence>
<evidence type="ECO:0000256" key="4">
    <source>
        <dbReference type="ARBA" id="ARBA00022741"/>
    </source>
</evidence>
<feature type="domain" description="Fido" evidence="11">
    <location>
        <begin position="50"/>
        <end position="207"/>
    </location>
</feature>
<comment type="subcellular location">
    <subcellularLocation>
        <location evidence="1">Membrane</location>
        <topology evidence="1">Single-pass membrane protein</topology>
    </subcellularLocation>
</comment>
<feature type="active site" evidence="9">
    <location>
        <position position="137"/>
    </location>
</feature>
<dbReference type="Pfam" id="PF02661">
    <property type="entry name" value="Fic"/>
    <property type="match status" value="1"/>
</dbReference>
<feature type="binding site" evidence="10">
    <location>
        <position position="193"/>
    </location>
    <ligand>
        <name>ATP</name>
        <dbReference type="ChEBI" id="CHEBI:30616"/>
    </ligand>
</feature>
<evidence type="ECO:0000256" key="10">
    <source>
        <dbReference type="PIRSR" id="PIRSR640198-2"/>
    </source>
</evidence>
<keyword evidence="7" id="KW-1133">Transmembrane helix</keyword>
<keyword evidence="2" id="KW-0812">Transmembrane</keyword>
<accession>A0A1F5KU66</accession>
<evidence type="ECO:0000256" key="1">
    <source>
        <dbReference type="ARBA" id="ARBA00004167"/>
    </source>
</evidence>
<keyword evidence="3" id="KW-0677">Repeat</keyword>
<evidence type="ECO:0000259" key="11">
    <source>
        <dbReference type="PROSITE" id="PS51459"/>
    </source>
</evidence>
<evidence type="ECO:0000313" key="12">
    <source>
        <dbReference type="EMBL" id="OGE44379.1"/>
    </source>
</evidence>
<reference evidence="12 13" key="1">
    <citation type="journal article" date="2016" name="Nat. Commun.">
        <title>Thousands of microbial genomes shed light on interconnected biogeochemical processes in an aquifer system.</title>
        <authorList>
            <person name="Anantharaman K."/>
            <person name="Brown C.T."/>
            <person name="Hug L.A."/>
            <person name="Sharon I."/>
            <person name="Castelle C.J."/>
            <person name="Probst A.J."/>
            <person name="Thomas B.C."/>
            <person name="Singh A."/>
            <person name="Wilkins M.J."/>
            <person name="Karaoz U."/>
            <person name="Brodie E.L."/>
            <person name="Williams K.H."/>
            <person name="Hubbard S.S."/>
            <person name="Banfield J.F."/>
        </authorList>
    </citation>
    <scope>NUCLEOTIDE SEQUENCE [LARGE SCALE GENOMIC DNA]</scope>
</reference>
<dbReference type="GO" id="GO:0005524">
    <property type="term" value="F:ATP binding"/>
    <property type="evidence" value="ECO:0007669"/>
    <property type="project" value="UniProtKB-KW"/>
</dbReference>
<dbReference type="AlphaFoldDB" id="A0A1F5KU66"/>
<evidence type="ECO:0000256" key="3">
    <source>
        <dbReference type="ARBA" id="ARBA00022737"/>
    </source>
</evidence>
<feature type="binding site" evidence="10">
    <location>
        <begin position="141"/>
        <end position="148"/>
    </location>
    <ligand>
        <name>ATP</name>
        <dbReference type="ChEBI" id="CHEBI:30616"/>
    </ligand>
</feature>
<evidence type="ECO:0000256" key="7">
    <source>
        <dbReference type="ARBA" id="ARBA00022989"/>
    </source>
</evidence>
<dbReference type="GO" id="GO:0016020">
    <property type="term" value="C:membrane"/>
    <property type="evidence" value="ECO:0007669"/>
    <property type="project" value="UniProtKB-SubCell"/>
</dbReference>
<dbReference type="InterPro" id="IPR003812">
    <property type="entry name" value="Fido"/>
</dbReference>
<keyword evidence="8" id="KW-0472">Membrane</keyword>
<dbReference type="STRING" id="1797785.A3B45_03840"/>
<evidence type="ECO:0000256" key="5">
    <source>
        <dbReference type="ARBA" id="ARBA00022803"/>
    </source>
</evidence>
<dbReference type="PANTHER" id="PTHR13504">
    <property type="entry name" value="FIDO DOMAIN-CONTAINING PROTEIN DDB_G0283145"/>
    <property type="match status" value="1"/>
</dbReference>
<organism evidence="12 13">
    <name type="scientific">Candidatus Daviesbacteria bacterium RIFCSPLOWO2_01_FULL_39_12</name>
    <dbReference type="NCBI Taxonomy" id="1797785"/>
    <lineage>
        <taxon>Bacteria</taxon>
        <taxon>Candidatus Daviesiibacteriota</taxon>
    </lineage>
</organism>
<evidence type="ECO:0000256" key="8">
    <source>
        <dbReference type="ARBA" id="ARBA00023136"/>
    </source>
</evidence>
<keyword evidence="6 10" id="KW-0067">ATP-binding</keyword>
<evidence type="ECO:0000256" key="9">
    <source>
        <dbReference type="PIRSR" id="PIRSR640198-1"/>
    </source>
</evidence>
<dbReference type="Proteomes" id="UP000178565">
    <property type="component" value="Unassembled WGS sequence"/>
</dbReference>
<dbReference type="Gene3D" id="1.10.3290.10">
    <property type="entry name" value="Fido-like domain"/>
    <property type="match status" value="1"/>
</dbReference>
<proteinExistence type="predicted"/>
<dbReference type="PROSITE" id="PS51459">
    <property type="entry name" value="FIDO"/>
    <property type="match status" value="1"/>
</dbReference>
<comment type="caution">
    <text evidence="12">The sequence shown here is derived from an EMBL/GenBank/DDBJ whole genome shotgun (WGS) entry which is preliminary data.</text>
</comment>